<dbReference type="Proteomes" id="UP001239019">
    <property type="component" value="Unassembled WGS sequence"/>
</dbReference>
<evidence type="ECO:0000256" key="1">
    <source>
        <dbReference type="SAM" id="SignalP"/>
    </source>
</evidence>
<organism evidence="2 3">
    <name type="scientific">Natronospira bacteriovora</name>
    <dbReference type="NCBI Taxonomy" id="3069753"/>
    <lineage>
        <taxon>Bacteria</taxon>
        <taxon>Pseudomonadati</taxon>
        <taxon>Pseudomonadota</taxon>
        <taxon>Gammaproteobacteria</taxon>
        <taxon>Natronospirales</taxon>
        <taxon>Natronospiraceae</taxon>
        <taxon>Natronospira</taxon>
    </lineage>
</organism>
<dbReference type="RefSeq" id="WP_306727786.1">
    <property type="nucleotide sequence ID" value="NZ_JAVDDT010000002.1"/>
</dbReference>
<feature type="signal peptide" evidence="1">
    <location>
        <begin position="1"/>
        <end position="20"/>
    </location>
</feature>
<dbReference type="EMBL" id="JAVDDT010000002">
    <property type="protein sequence ID" value="MDQ2069302.1"/>
    <property type="molecule type" value="Genomic_DNA"/>
</dbReference>
<keyword evidence="3" id="KW-1185">Reference proteome</keyword>
<keyword evidence="1" id="KW-0732">Signal</keyword>
<evidence type="ECO:0000313" key="3">
    <source>
        <dbReference type="Proteomes" id="UP001239019"/>
    </source>
</evidence>
<evidence type="ECO:0000313" key="2">
    <source>
        <dbReference type="EMBL" id="MDQ2069302.1"/>
    </source>
</evidence>
<protein>
    <submittedName>
        <fullName evidence="2">Uncharacterized protein</fullName>
    </submittedName>
</protein>
<accession>A0ABU0W5R3</accession>
<proteinExistence type="predicted"/>
<gene>
    <name evidence="2" type="ORF">RBH19_05415</name>
</gene>
<name>A0ABU0W5R3_9GAMM</name>
<comment type="caution">
    <text evidence="2">The sequence shown here is derived from an EMBL/GenBank/DDBJ whole genome shotgun (WGS) entry which is preliminary data.</text>
</comment>
<reference evidence="2 3" key="1">
    <citation type="submission" date="2023-08" db="EMBL/GenBank/DDBJ databases">
        <title>Whole-genome sequencing of halo(alkali)philic microorganisms from hypersaline lakes.</title>
        <authorList>
            <person name="Sorokin D.Y."/>
            <person name="Abbas B."/>
            <person name="Merkel A.Y."/>
        </authorList>
    </citation>
    <scope>NUCLEOTIDE SEQUENCE [LARGE SCALE GENOMIC DNA]</scope>
    <source>
        <strain evidence="2 3">AB-CW4</strain>
    </source>
</reference>
<sequence length="95" mass="10015">MRIETGLIALCLTLSLTACAGPEVVTETRTVEIPVETYRDLPDEALAECPTPPACLAVLTNADLEQCAVLALAALSQCDGQITEIREVQGEGVSK</sequence>
<dbReference type="InterPro" id="IPR058979">
    <property type="entry name" value="LysC-like"/>
</dbReference>
<dbReference type="PROSITE" id="PS51257">
    <property type="entry name" value="PROKAR_LIPOPROTEIN"/>
    <property type="match status" value="1"/>
</dbReference>
<feature type="chain" id="PRO_5046745472" evidence="1">
    <location>
        <begin position="21"/>
        <end position="95"/>
    </location>
</feature>
<dbReference type="Pfam" id="PF23793">
    <property type="entry name" value="LysC"/>
    <property type="match status" value="1"/>
</dbReference>